<evidence type="ECO:0000259" key="2">
    <source>
        <dbReference type="Pfam" id="PF10412"/>
    </source>
</evidence>
<proteinExistence type="predicted"/>
<sequence>MKQNLLQFISGGQIFDYKTKMMVQVSNRIFYWAVLGFIVLFSLIMVFYAWTELKLVVLNYISGFLVKVHYGEYVLWTNLNGSKITALFYQKSPLIQASVQQALDALWRKAQVSLFFGGAVYLLITLLFSRFFIKLGEKYTKDQFVSGTRLASSPKETIKSVNESQRGASEIKLLNRLPMPKYSEKQGMLFHGTTGAGKTQAMMMLLE</sequence>
<evidence type="ECO:0000313" key="3">
    <source>
        <dbReference type="EMBL" id="KTC71834.1"/>
    </source>
</evidence>
<evidence type="ECO:0000256" key="1">
    <source>
        <dbReference type="SAM" id="Phobius"/>
    </source>
</evidence>
<comment type="caution">
    <text evidence="3">The sequence shown here is derived from an EMBL/GenBank/DDBJ whole genome shotgun (WGS) entry which is preliminary data.</text>
</comment>
<dbReference type="RefSeq" id="WP_156411943.1">
    <property type="nucleotide sequence ID" value="NZ_LNXU01000024.1"/>
</dbReference>
<accession>A0A0W0RL53</accession>
<dbReference type="Pfam" id="PF10412">
    <property type="entry name" value="TrwB_AAD_bind"/>
    <property type="match status" value="1"/>
</dbReference>
<dbReference type="InterPro" id="IPR027417">
    <property type="entry name" value="P-loop_NTPase"/>
</dbReference>
<feature type="transmembrane region" description="Helical" evidence="1">
    <location>
        <begin position="29"/>
        <end position="50"/>
    </location>
</feature>
<keyword evidence="4" id="KW-1185">Reference proteome</keyword>
<dbReference type="InterPro" id="IPR019476">
    <property type="entry name" value="T4SS_TraD_DNA-bd"/>
</dbReference>
<name>A0A0W0RL53_LEGBO</name>
<feature type="transmembrane region" description="Helical" evidence="1">
    <location>
        <begin position="112"/>
        <end position="133"/>
    </location>
</feature>
<dbReference type="AlphaFoldDB" id="A0A0W0RL53"/>
<gene>
    <name evidence="3" type="ORF">Lboz_2391</name>
</gene>
<keyword evidence="1" id="KW-0472">Membrane</keyword>
<evidence type="ECO:0000313" key="4">
    <source>
        <dbReference type="Proteomes" id="UP000054695"/>
    </source>
</evidence>
<dbReference type="Proteomes" id="UP000054695">
    <property type="component" value="Unassembled WGS sequence"/>
</dbReference>
<feature type="non-terminal residue" evidence="3">
    <location>
        <position position="207"/>
    </location>
</feature>
<protein>
    <submittedName>
        <fullName evidence="3">Putative conjugative transfer protein TraD</fullName>
    </submittedName>
</protein>
<reference evidence="3 4" key="1">
    <citation type="submission" date="2015-11" db="EMBL/GenBank/DDBJ databases">
        <title>Genomic analysis of 38 Legionella species identifies large and diverse effector repertoires.</title>
        <authorList>
            <person name="Burstein D."/>
            <person name="Amaro F."/>
            <person name="Zusman T."/>
            <person name="Lifshitz Z."/>
            <person name="Cohen O."/>
            <person name="Gilbert J.A."/>
            <person name="Pupko T."/>
            <person name="Shuman H.A."/>
            <person name="Segal G."/>
        </authorList>
    </citation>
    <scope>NUCLEOTIDE SEQUENCE [LARGE SCALE GENOMIC DNA]</scope>
    <source>
        <strain evidence="3 4">WIGA</strain>
    </source>
</reference>
<dbReference type="EMBL" id="LNXU01000024">
    <property type="protein sequence ID" value="KTC71834.1"/>
    <property type="molecule type" value="Genomic_DNA"/>
</dbReference>
<keyword evidence="1" id="KW-1133">Transmembrane helix</keyword>
<dbReference type="Gene3D" id="3.40.50.300">
    <property type="entry name" value="P-loop containing nucleotide triphosphate hydrolases"/>
    <property type="match status" value="1"/>
</dbReference>
<dbReference type="STRING" id="447.Lboz_2391"/>
<keyword evidence="1" id="KW-0812">Transmembrane</keyword>
<feature type="domain" description="Type IV secretion system coupling protein TraD DNA-binding" evidence="2">
    <location>
        <begin position="176"/>
        <end position="206"/>
    </location>
</feature>
<organism evidence="3 4">
    <name type="scientific">Legionella bozemanae</name>
    <name type="common">Fluoribacter bozemanae</name>
    <dbReference type="NCBI Taxonomy" id="447"/>
    <lineage>
        <taxon>Bacteria</taxon>
        <taxon>Pseudomonadati</taxon>
        <taxon>Pseudomonadota</taxon>
        <taxon>Gammaproteobacteria</taxon>
        <taxon>Legionellales</taxon>
        <taxon>Legionellaceae</taxon>
        <taxon>Legionella</taxon>
    </lineage>
</organism>